<feature type="domain" description="TonB-dependent receptor plug" evidence="12">
    <location>
        <begin position="50"/>
        <end position="173"/>
    </location>
</feature>
<comment type="caution">
    <text evidence="13">The sequence shown here is derived from an EMBL/GenBank/DDBJ whole genome shotgun (WGS) entry which is preliminary data.</text>
</comment>
<keyword evidence="7 8" id="KW-0998">Cell outer membrane</keyword>
<feature type="signal peptide" evidence="10">
    <location>
        <begin position="1"/>
        <end position="24"/>
    </location>
</feature>
<evidence type="ECO:0000313" key="14">
    <source>
        <dbReference type="Proteomes" id="UP001595904"/>
    </source>
</evidence>
<dbReference type="Gene3D" id="2.40.170.20">
    <property type="entry name" value="TonB-dependent receptor, beta-barrel domain"/>
    <property type="match status" value="1"/>
</dbReference>
<name>A0ABV8SLC6_9GAMM</name>
<keyword evidence="14" id="KW-1185">Reference proteome</keyword>
<organism evidence="13 14">
    <name type="scientific">Steroidobacter flavus</name>
    <dbReference type="NCBI Taxonomy" id="1842136"/>
    <lineage>
        <taxon>Bacteria</taxon>
        <taxon>Pseudomonadati</taxon>
        <taxon>Pseudomonadota</taxon>
        <taxon>Gammaproteobacteria</taxon>
        <taxon>Steroidobacterales</taxon>
        <taxon>Steroidobacteraceae</taxon>
        <taxon>Steroidobacter</taxon>
    </lineage>
</organism>
<dbReference type="Proteomes" id="UP001595904">
    <property type="component" value="Unassembled WGS sequence"/>
</dbReference>
<keyword evidence="4 8" id="KW-0812">Transmembrane</keyword>
<comment type="similarity">
    <text evidence="8 9">Belongs to the TonB-dependent receptor family.</text>
</comment>
<evidence type="ECO:0000256" key="9">
    <source>
        <dbReference type="RuleBase" id="RU003357"/>
    </source>
</evidence>
<dbReference type="InterPro" id="IPR039426">
    <property type="entry name" value="TonB-dep_rcpt-like"/>
</dbReference>
<dbReference type="SUPFAM" id="SSF56935">
    <property type="entry name" value="Porins"/>
    <property type="match status" value="1"/>
</dbReference>
<evidence type="ECO:0000256" key="4">
    <source>
        <dbReference type="ARBA" id="ARBA00022692"/>
    </source>
</evidence>
<keyword evidence="10" id="KW-0732">Signal</keyword>
<evidence type="ECO:0000256" key="6">
    <source>
        <dbReference type="ARBA" id="ARBA00023136"/>
    </source>
</evidence>
<accession>A0ABV8SLC6</accession>
<dbReference type="PROSITE" id="PS52016">
    <property type="entry name" value="TONB_DEPENDENT_REC_3"/>
    <property type="match status" value="1"/>
</dbReference>
<feature type="chain" id="PRO_5045141481" evidence="10">
    <location>
        <begin position="25"/>
        <end position="786"/>
    </location>
</feature>
<evidence type="ECO:0000256" key="1">
    <source>
        <dbReference type="ARBA" id="ARBA00004571"/>
    </source>
</evidence>
<feature type="domain" description="TonB-dependent receptor-like beta-barrel" evidence="11">
    <location>
        <begin position="262"/>
        <end position="750"/>
    </location>
</feature>
<dbReference type="InterPro" id="IPR037066">
    <property type="entry name" value="Plug_dom_sf"/>
</dbReference>
<comment type="subcellular location">
    <subcellularLocation>
        <location evidence="1 8">Cell outer membrane</location>
        <topology evidence="1 8">Multi-pass membrane protein</topology>
    </subcellularLocation>
</comment>
<evidence type="ECO:0000256" key="8">
    <source>
        <dbReference type="PROSITE-ProRule" id="PRU01360"/>
    </source>
</evidence>
<keyword evidence="5 9" id="KW-0798">TonB box</keyword>
<dbReference type="InterPro" id="IPR036942">
    <property type="entry name" value="Beta-barrel_TonB_sf"/>
</dbReference>
<gene>
    <name evidence="13" type="ORF">ACFPN2_03410</name>
</gene>
<evidence type="ECO:0000256" key="3">
    <source>
        <dbReference type="ARBA" id="ARBA00022452"/>
    </source>
</evidence>
<evidence type="ECO:0000256" key="5">
    <source>
        <dbReference type="ARBA" id="ARBA00023077"/>
    </source>
</evidence>
<dbReference type="InterPro" id="IPR012910">
    <property type="entry name" value="Plug_dom"/>
</dbReference>
<keyword evidence="13" id="KW-0675">Receptor</keyword>
<dbReference type="EMBL" id="JBHSDU010000001">
    <property type="protein sequence ID" value="MFC4308120.1"/>
    <property type="molecule type" value="Genomic_DNA"/>
</dbReference>
<dbReference type="PANTHER" id="PTHR47234">
    <property type="match status" value="1"/>
</dbReference>
<keyword evidence="6 8" id="KW-0472">Membrane</keyword>
<evidence type="ECO:0000259" key="11">
    <source>
        <dbReference type="Pfam" id="PF00593"/>
    </source>
</evidence>
<dbReference type="Gene3D" id="2.170.130.10">
    <property type="entry name" value="TonB-dependent receptor, plug domain"/>
    <property type="match status" value="1"/>
</dbReference>
<dbReference type="InterPro" id="IPR000531">
    <property type="entry name" value="Beta-barrel_TonB"/>
</dbReference>
<dbReference type="PANTHER" id="PTHR47234:SF1">
    <property type="entry name" value="TONB-DEPENDENT RECEPTOR"/>
    <property type="match status" value="1"/>
</dbReference>
<reference evidence="14" key="1">
    <citation type="journal article" date="2019" name="Int. J. Syst. Evol. Microbiol.">
        <title>The Global Catalogue of Microorganisms (GCM) 10K type strain sequencing project: providing services to taxonomists for standard genome sequencing and annotation.</title>
        <authorList>
            <consortium name="The Broad Institute Genomics Platform"/>
            <consortium name="The Broad Institute Genome Sequencing Center for Infectious Disease"/>
            <person name="Wu L."/>
            <person name="Ma J."/>
        </authorList>
    </citation>
    <scope>NUCLEOTIDE SEQUENCE [LARGE SCALE GENOMIC DNA]</scope>
    <source>
        <strain evidence="14">CGMCC 1.10759</strain>
    </source>
</reference>
<keyword evidence="2 8" id="KW-0813">Transport</keyword>
<evidence type="ECO:0000259" key="12">
    <source>
        <dbReference type="Pfam" id="PF07715"/>
    </source>
</evidence>
<proteinExistence type="inferred from homology"/>
<evidence type="ECO:0000256" key="10">
    <source>
        <dbReference type="SAM" id="SignalP"/>
    </source>
</evidence>
<protein>
    <submittedName>
        <fullName evidence="13">TonB-dependent receptor plug domain-containing protein</fullName>
    </submittedName>
</protein>
<evidence type="ECO:0000313" key="13">
    <source>
        <dbReference type="EMBL" id="MFC4308120.1"/>
    </source>
</evidence>
<dbReference type="RefSeq" id="WP_380594976.1">
    <property type="nucleotide sequence ID" value="NZ_JBHSDU010000001.1"/>
</dbReference>
<evidence type="ECO:0000256" key="7">
    <source>
        <dbReference type="ARBA" id="ARBA00023237"/>
    </source>
</evidence>
<sequence>MRVFFRNSAAAAAVMSATLNPVSAQEPENEVEEVVVTGTNLRGLPREYVASPVFTYSIKEMEQSGLGSLSEYIQTLPQNFIGDLSEAATTGVGFGTGLGGAVSENQFDGFSAFSLRGLGSDATLTLLNGRRLANAGMTETPTVSFIPAALIERIEIVPDGASANYGADAVGGVVNLVTRREFDGVEIRLRGSSATEVDRDEYQGSIAAGHTWDGGNVYGAAAWQDREPFVDDPVRVGSNDYQITATPDETVQSIFAGASQQFGPAKLTVEGMYFDSDRSSYQLTLPANRRTFLTESDGYSLYSTLEWQVGRATFFDVMLDYHENETLNETRRRGTLQARRNHHNRLVSAEARGQTELFDLPGGTMRTVGGLQYRRETLRTDALIFFSNGGGETEVTSGFVEAYFPIMKSLVLSTAARYDDFGSKLGSQVSPKYGLRWGVTKDLSLRATYSQSFLIPKLRDRAGVAEQVSFQAVPDAYLDPANQDPRLPQGYALAMFRAGSNPDLESQDAETLTAGFDYSPAFIDGLDISLGYYRTKLTDRVSSPFPDDMLIEPGFQIFVTRDPSTTQLAALLNNPQVNRIFAADVPFIANGEVQIFSGPDAVPAELLSNVHVVADSRSQNYATQFTDGIDLDVSYATPLLGGDASVRLRSQYILTLESQTTPGVPATSRLGTIYNPTDLTLTSTFGWRRGPLSLGSVVYHSAGFKDVRSGQQNARIGSYTTASIAVGWNFDRAHSSAWLADSSIALVVSNVFDREPPRVEDEVLTYSPLNTPANPRTVALVLNKKI</sequence>
<keyword evidence="3 8" id="KW-1134">Transmembrane beta strand</keyword>
<dbReference type="Pfam" id="PF00593">
    <property type="entry name" value="TonB_dep_Rec_b-barrel"/>
    <property type="match status" value="1"/>
</dbReference>
<evidence type="ECO:0000256" key="2">
    <source>
        <dbReference type="ARBA" id="ARBA00022448"/>
    </source>
</evidence>
<dbReference type="Pfam" id="PF07715">
    <property type="entry name" value="Plug"/>
    <property type="match status" value="1"/>
</dbReference>